<reference evidence="2 3" key="1">
    <citation type="submission" date="2023-03" db="EMBL/GenBank/DDBJ databases">
        <title>Bacillus Genome Sequencing.</title>
        <authorList>
            <person name="Dunlap C."/>
        </authorList>
    </citation>
    <scope>NUCLEOTIDE SEQUENCE [LARGE SCALE GENOMIC DNA]</scope>
    <source>
        <strain evidence="2 3">BD-533</strain>
    </source>
</reference>
<organism evidence="2 3">
    <name type="scientific">Paenibacillus alba</name>
    <dbReference type="NCBI Taxonomy" id="1197127"/>
    <lineage>
        <taxon>Bacteria</taxon>
        <taxon>Bacillati</taxon>
        <taxon>Bacillota</taxon>
        <taxon>Bacilli</taxon>
        <taxon>Bacillales</taxon>
        <taxon>Paenibacillaceae</taxon>
        <taxon>Paenibacillus</taxon>
    </lineage>
</organism>
<feature type="region of interest" description="Disordered" evidence="1">
    <location>
        <begin position="1"/>
        <end position="24"/>
    </location>
</feature>
<dbReference type="RefSeq" id="WP_326075255.1">
    <property type="nucleotide sequence ID" value="NZ_JARLKY010000090.1"/>
</dbReference>
<comment type="caution">
    <text evidence="2">The sequence shown here is derived from an EMBL/GenBank/DDBJ whole genome shotgun (WGS) entry which is preliminary data.</text>
</comment>
<dbReference type="Pfam" id="PF10934">
    <property type="entry name" value="Sheath_initiator"/>
    <property type="match status" value="1"/>
</dbReference>
<evidence type="ECO:0000313" key="3">
    <source>
        <dbReference type="Proteomes" id="UP001338137"/>
    </source>
</evidence>
<evidence type="ECO:0000256" key="1">
    <source>
        <dbReference type="SAM" id="MobiDB-lite"/>
    </source>
</evidence>
<evidence type="ECO:0008006" key="4">
    <source>
        <dbReference type="Google" id="ProtNLM"/>
    </source>
</evidence>
<keyword evidence="3" id="KW-1185">Reference proteome</keyword>
<protein>
    <recommendedName>
        <fullName evidence="4">IraD/Gp25-like domain-containing protein</fullName>
    </recommendedName>
</protein>
<proteinExistence type="predicted"/>
<gene>
    <name evidence="2" type="ORF">P4I72_29705</name>
</gene>
<evidence type="ECO:0000313" key="2">
    <source>
        <dbReference type="EMBL" id="MEC0231281.1"/>
    </source>
</evidence>
<name>A0ABU6GAW5_9BACL</name>
<dbReference type="SUPFAM" id="SSF160719">
    <property type="entry name" value="gpW/gp25-like"/>
    <property type="match status" value="1"/>
</dbReference>
<dbReference type="InterPro" id="IPR020288">
    <property type="entry name" value="Sheath_initiator"/>
</dbReference>
<dbReference type="EMBL" id="JARLKY010000090">
    <property type="protein sequence ID" value="MEC0231281.1"/>
    <property type="molecule type" value="Genomic_DNA"/>
</dbReference>
<dbReference type="Proteomes" id="UP001338137">
    <property type="component" value="Unassembled WGS sequence"/>
</dbReference>
<accession>A0ABU6GAW5</accession>
<dbReference type="Gene3D" id="3.10.450.40">
    <property type="match status" value="1"/>
</dbReference>
<sequence>MDGLYTDISSNSGDMDRNDTGDMTTASGVGNLTGALKRRFETPLGALFYDQTYGNPLFNRLSAPMGQSFEANAISDITACILSDKRVQSVKVQATVDRESRMITFSINFIANNGESGSFERGVSMRV</sequence>